<dbReference type="Gene3D" id="3.40.50.720">
    <property type="entry name" value="NAD(P)-binding Rossmann-like Domain"/>
    <property type="match status" value="2"/>
</dbReference>
<dbReference type="OrthoDB" id="117809at2"/>
<protein>
    <submittedName>
        <fullName evidence="7">D-glycerate dehydrogenase</fullName>
    </submittedName>
</protein>
<gene>
    <name evidence="7" type="ORF">GNZ21_02300</name>
</gene>
<dbReference type="GO" id="GO:0051287">
    <property type="term" value="F:NAD binding"/>
    <property type="evidence" value="ECO:0007669"/>
    <property type="project" value="InterPro"/>
</dbReference>
<evidence type="ECO:0000256" key="1">
    <source>
        <dbReference type="ARBA" id="ARBA00005854"/>
    </source>
</evidence>
<dbReference type="GO" id="GO:0030267">
    <property type="term" value="F:glyoxylate reductase (NADPH) activity"/>
    <property type="evidence" value="ECO:0007669"/>
    <property type="project" value="TreeGrafter"/>
</dbReference>
<dbReference type="PROSITE" id="PS00671">
    <property type="entry name" value="D_2_HYDROXYACID_DH_3"/>
    <property type="match status" value="1"/>
</dbReference>
<comment type="caution">
    <text evidence="7">The sequence shown here is derived from an EMBL/GenBank/DDBJ whole genome shotgun (WGS) entry which is preliminary data.</text>
</comment>
<dbReference type="AlphaFoldDB" id="A0A7K1UFF6"/>
<dbReference type="FunFam" id="3.40.50.720:FF:000203">
    <property type="entry name" value="D-3-phosphoglycerate dehydrogenase (SerA)"/>
    <property type="match status" value="1"/>
</dbReference>
<reference evidence="7 8" key="1">
    <citation type="submission" date="2019-12" db="EMBL/GenBank/DDBJ databases">
        <title>Nesterenkonia muleiensis sp. nov., a novel actinobacterium isolated from sap of Populus euphratica.</title>
        <authorList>
            <person name="Wang R."/>
        </authorList>
    </citation>
    <scope>NUCLEOTIDE SEQUENCE [LARGE SCALE GENOMIC DNA]</scope>
    <source>
        <strain evidence="7 8">F10</strain>
    </source>
</reference>
<accession>A0A7K1UFF6</accession>
<name>A0A7K1UFF6_9MICC</name>
<feature type="domain" description="D-isomer specific 2-hydroxyacid dehydrogenase catalytic" evidence="5">
    <location>
        <begin position="33"/>
        <end position="320"/>
    </location>
</feature>
<keyword evidence="8" id="KW-1185">Reference proteome</keyword>
<dbReference type="InterPro" id="IPR050223">
    <property type="entry name" value="D-isomer_2-hydroxyacid_DH"/>
</dbReference>
<dbReference type="PANTHER" id="PTHR10996">
    <property type="entry name" value="2-HYDROXYACID DEHYDROGENASE-RELATED"/>
    <property type="match status" value="1"/>
</dbReference>
<evidence type="ECO:0000313" key="8">
    <source>
        <dbReference type="Proteomes" id="UP000460157"/>
    </source>
</evidence>
<dbReference type="Pfam" id="PF00389">
    <property type="entry name" value="2-Hacid_dh"/>
    <property type="match status" value="1"/>
</dbReference>
<comment type="similarity">
    <text evidence="1 4">Belongs to the D-isomer specific 2-hydroxyacid dehydrogenase family.</text>
</comment>
<dbReference type="GO" id="GO:0005829">
    <property type="term" value="C:cytosol"/>
    <property type="evidence" value="ECO:0007669"/>
    <property type="project" value="TreeGrafter"/>
</dbReference>
<feature type="domain" description="D-isomer specific 2-hydroxyacid dehydrogenase NAD-binding" evidence="6">
    <location>
        <begin position="111"/>
        <end position="289"/>
    </location>
</feature>
<dbReference type="SUPFAM" id="SSF52283">
    <property type="entry name" value="Formate/glycerate dehydrogenase catalytic domain-like"/>
    <property type="match status" value="1"/>
</dbReference>
<keyword evidence="3" id="KW-0520">NAD</keyword>
<organism evidence="7 8">
    <name type="scientific">Nesterenkonia alkaliphila</name>
    <dbReference type="NCBI Taxonomy" id="1463631"/>
    <lineage>
        <taxon>Bacteria</taxon>
        <taxon>Bacillati</taxon>
        <taxon>Actinomycetota</taxon>
        <taxon>Actinomycetes</taxon>
        <taxon>Micrococcales</taxon>
        <taxon>Micrococcaceae</taxon>
        <taxon>Nesterenkonia</taxon>
    </lineage>
</organism>
<proteinExistence type="inferred from homology"/>
<evidence type="ECO:0000259" key="6">
    <source>
        <dbReference type="Pfam" id="PF02826"/>
    </source>
</evidence>
<dbReference type="Proteomes" id="UP000460157">
    <property type="component" value="Unassembled WGS sequence"/>
</dbReference>
<evidence type="ECO:0000256" key="3">
    <source>
        <dbReference type="ARBA" id="ARBA00023027"/>
    </source>
</evidence>
<dbReference type="RefSeq" id="WP_157320990.1">
    <property type="nucleotide sequence ID" value="NZ_BMFX01000035.1"/>
</dbReference>
<dbReference type="GO" id="GO:0016618">
    <property type="term" value="F:hydroxypyruvate reductase [NAD(P)H] activity"/>
    <property type="evidence" value="ECO:0007669"/>
    <property type="project" value="TreeGrafter"/>
</dbReference>
<dbReference type="CDD" id="cd05301">
    <property type="entry name" value="GDH"/>
    <property type="match status" value="1"/>
</dbReference>
<dbReference type="InterPro" id="IPR006139">
    <property type="entry name" value="D-isomer_2_OHA_DH_cat_dom"/>
</dbReference>
<evidence type="ECO:0000256" key="4">
    <source>
        <dbReference type="RuleBase" id="RU003719"/>
    </source>
</evidence>
<evidence type="ECO:0000313" key="7">
    <source>
        <dbReference type="EMBL" id="MVT25205.1"/>
    </source>
</evidence>
<dbReference type="InterPro" id="IPR029753">
    <property type="entry name" value="D-isomer_DH_CS"/>
</dbReference>
<dbReference type="InterPro" id="IPR036291">
    <property type="entry name" value="NAD(P)-bd_dom_sf"/>
</dbReference>
<dbReference type="PROSITE" id="PS00670">
    <property type="entry name" value="D_2_HYDROXYACID_DH_2"/>
    <property type="match status" value="1"/>
</dbReference>
<dbReference type="SUPFAM" id="SSF51735">
    <property type="entry name" value="NAD(P)-binding Rossmann-fold domains"/>
    <property type="match status" value="1"/>
</dbReference>
<dbReference type="InterPro" id="IPR006140">
    <property type="entry name" value="D-isomer_DH_NAD-bd"/>
</dbReference>
<dbReference type="PANTHER" id="PTHR10996:SF178">
    <property type="entry name" value="2-HYDROXYACID DEHYDROGENASE YGL185C-RELATED"/>
    <property type="match status" value="1"/>
</dbReference>
<evidence type="ECO:0000256" key="2">
    <source>
        <dbReference type="ARBA" id="ARBA00023002"/>
    </source>
</evidence>
<dbReference type="Pfam" id="PF02826">
    <property type="entry name" value="2-Hacid_dh_C"/>
    <property type="match status" value="1"/>
</dbReference>
<keyword evidence="2 4" id="KW-0560">Oxidoreductase</keyword>
<evidence type="ECO:0000259" key="5">
    <source>
        <dbReference type="Pfam" id="PF00389"/>
    </source>
</evidence>
<dbReference type="EMBL" id="WRPM01000016">
    <property type="protein sequence ID" value="MVT25205.1"/>
    <property type="molecule type" value="Genomic_DNA"/>
</dbReference>
<sequence length="322" mass="34130">MGHVYLSRSVGSAAEEFSAQLGRELRIGSTSSDPPSREEFLEGVRGAEAILSLVTDRIDAQLLDAAGDQLKVVANVGVGYDNIDVAAAQERGVTVTNTPGVLDDAVADLTLALILATTRRVVESDRKIRTGEPWIWGPQDYVGLQISAGARLGIVGLGRIGMAVAKRAASFGMEIIATGRRAHDDDAAALGVRPAELPELLATSDVLSLHCPLKPETRHLINQYTLAAMKPGSYLINTGRGPLVDEQALADALDSGHLAGAGLDVHEFEPQTNPRLRAMEQVVLLHHIGSAGDKTRYDMAALAFRNASAVLNGEDPLTPVTH</sequence>